<dbReference type="FunFam" id="3.30.420.10:FF:000032">
    <property type="entry name" value="Retrovirus-related Pol polyprotein from transposon 297-like Protein"/>
    <property type="match status" value="1"/>
</dbReference>
<dbReference type="Ensembl" id="ENSLBET00000024292.1">
    <property type="protein sequence ID" value="ENSLBEP00000023090.1"/>
    <property type="gene ID" value="ENSLBEG00000017709.1"/>
</dbReference>
<dbReference type="InterPro" id="IPR012337">
    <property type="entry name" value="RNaseH-like_sf"/>
</dbReference>
<feature type="domain" description="Integrase catalytic" evidence="2">
    <location>
        <begin position="28"/>
        <end position="185"/>
    </location>
</feature>
<dbReference type="GeneTree" id="ENSGT01000000214408"/>
<dbReference type="GO" id="GO:0015074">
    <property type="term" value="P:DNA integration"/>
    <property type="evidence" value="ECO:0007669"/>
    <property type="project" value="InterPro"/>
</dbReference>
<dbReference type="InterPro" id="IPR050951">
    <property type="entry name" value="Retrovirus_Pol_polyprotein"/>
</dbReference>
<proteinExistence type="predicted"/>
<dbReference type="Proteomes" id="UP000261660">
    <property type="component" value="Unplaced"/>
</dbReference>
<dbReference type="InterPro" id="IPR001584">
    <property type="entry name" value="Integrase_cat-core"/>
</dbReference>
<dbReference type="Pfam" id="PF00665">
    <property type="entry name" value="rve"/>
    <property type="match status" value="1"/>
</dbReference>
<dbReference type="InParanoid" id="A0A3Q3MR96"/>
<dbReference type="Gene3D" id="2.30.30.850">
    <property type="match status" value="1"/>
</dbReference>
<dbReference type="SUPFAM" id="SSF53098">
    <property type="entry name" value="Ribonuclease H-like"/>
    <property type="match status" value="1"/>
</dbReference>
<dbReference type="GO" id="GO:0003676">
    <property type="term" value="F:nucleic acid binding"/>
    <property type="evidence" value="ECO:0007669"/>
    <property type="project" value="InterPro"/>
</dbReference>
<sequence>MLLLNMPYRLRLHIRLVECFHLLTLYKVFFRPLYHLVSLLMCPLTSQGHKYVLVVQDHFTKYVNAFPMSDQKATTVGKLLCERYIPEHGVPEELFSDQGRQYESEIVQTICQRLNIKKKRTTPYHPRGNGMVEKFNKTLEEQLARLLHDNDGEWDHYLPAVVLSYNSTPHSSTGYSPYFLAHGRELCIPANVTLSTPYVSQTPQNYGSELVKRLETVFQFVRSHREDQRLKREYYFNKHVKFKPYEVGDFVWMNDPTTQRKKLDPNWTGPYKVVSTENKGLTYNLLDLRHPQAGSKVVHYDRLKPYRSTWDISSVPDTWTVPKRPLDTLPRYTSLSGSLPLYSVPDTDTGQALAPACLSVPLLRRPSGWVSRVQPQLTAHAPAVPAGTHSSDPPQTRSGRVVRKPQRLLL</sequence>
<dbReference type="STRING" id="56723.ENSLBEP00000023090"/>
<evidence type="ECO:0000313" key="4">
    <source>
        <dbReference type="Proteomes" id="UP000261660"/>
    </source>
</evidence>
<evidence type="ECO:0000256" key="1">
    <source>
        <dbReference type="SAM" id="MobiDB-lite"/>
    </source>
</evidence>
<dbReference type="PANTHER" id="PTHR37984:SF15">
    <property type="entry name" value="INTEGRASE CATALYTIC DOMAIN-CONTAINING PROTEIN"/>
    <property type="match status" value="1"/>
</dbReference>
<organism evidence="3 4">
    <name type="scientific">Labrus bergylta</name>
    <name type="common">ballan wrasse</name>
    <dbReference type="NCBI Taxonomy" id="56723"/>
    <lineage>
        <taxon>Eukaryota</taxon>
        <taxon>Metazoa</taxon>
        <taxon>Chordata</taxon>
        <taxon>Craniata</taxon>
        <taxon>Vertebrata</taxon>
        <taxon>Euteleostomi</taxon>
        <taxon>Actinopterygii</taxon>
        <taxon>Neopterygii</taxon>
        <taxon>Teleostei</taxon>
        <taxon>Neoteleostei</taxon>
        <taxon>Acanthomorphata</taxon>
        <taxon>Eupercaria</taxon>
        <taxon>Labriformes</taxon>
        <taxon>Labridae</taxon>
        <taxon>Labrus</taxon>
    </lineage>
</organism>
<dbReference type="Gene3D" id="3.30.420.10">
    <property type="entry name" value="Ribonuclease H-like superfamily/Ribonuclease H"/>
    <property type="match status" value="1"/>
</dbReference>
<dbReference type="PROSITE" id="PS50994">
    <property type="entry name" value="INTEGRASE"/>
    <property type="match status" value="1"/>
</dbReference>
<protein>
    <recommendedName>
        <fullName evidence="2">Integrase catalytic domain-containing protein</fullName>
    </recommendedName>
</protein>
<feature type="compositionally biased region" description="Polar residues" evidence="1">
    <location>
        <begin position="388"/>
        <end position="398"/>
    </location>
</feature>
<name>A0A3Q3MR96_9LABR</name>
<accession>A0A3Q3MR96</accession>
<reference evidence="3" key="2">
    <citation type="submission" date="2025-09" db="UniProtKB">
        <authorList>
            <consortium name="Ensembl"/>
        </authorList>
    </citation>
    <scope>IDENTIFICATION</scope>
</reference>
<dbReference type="InterPro" id="IPR036397">
    <property type="entry name" value="RNaseH_sf"/>
</dbReference>
<feature type="region of interest" description="Disordered" evidence="1">
    <location>
        <begin position="380"/>
        <end position="410"/>
    </location>
</feature>
<keyword evidence="4" id="KW-1185">Reference proteome</keyword>
<feature type="compositionally biased region" description="Basic residues" evidence="1">
    <location>
        <begin position="400"/>
        <end position="410"/>
    </location>
</feature>
<dbReference type="PANTHER" id="PTHR37984">
    <property type="entry name" value="PROTEIN CBG26694"/>
    <property type="match status" value="1"/>
</dbReference>
<evidence type="ECO:0000313" key="3">
    <source>
        <dbReference type="Ensembl" id="ENSLBEP00000023090.1"/>
    </source>
</evidence>
<evidence type="ECO:0000259" key="2">
    <source>
        <dbReference type="PROSITE" id="PS50994"/>
    </source>
</evidence>
<reference evidence="3" key="1">
    <citation type="submission" date="2025-08" db="UniProtKB">
        <authorList>
            <consortium name="Ensembl"/>
        </authorList>
    </citation>
    <scope>IDENTIFICATION</scope>
</reference>
<dbReference type="AlphaFoldDB" id="A0A3Q3MR96"/>